<dbReference type="GO" id="GO:0006099">
    <property type="term" value="P:tricarboxylic acid cycle"/>
    <property type="evidence" value="ECO:0007669"/>
    <property type="project" value="TreeGrafter"/>
</dbReference>
<evidence type="ECO:0000256" key="1">
    <source>
        <dbReference type="ARBA" id="ARBA00007769"/>
    </source>
</evidence>
<comment type="caution">
    <text evidence="4">The sequence shown here is derived from an EMBL/GenBank/DDBJ whole genome shotgun (WGS) entry which is preliminary data.</text>
</comment>
<dbReference type="PROSITE" id="PS00470">
    <property type="entry name" value="IDH_IMDH"/>
    <property type="match status" value="1"/>
</dbReference>
<dbReference type="InterPro" id="IPR019818">
    <property type="entry name" value="IsoCit/isopropylmalate_DH_CS"/>
</dbReference>
<dbReference type="GO" id="GO:0004449">
    <property type="term" value="F:isocitrate dehydrogenase (NAD+) activity"/>
    <property type="evidence" value="ECO:0007669"/>
    <property type="project" value="TreeGrafter"/>
</dbReference>
<comment type="similarity">
    <text evidence="1">Belongs to the isocitrate and isopropylmalate dehydrogenases family.</text>
</comment>
<gene>
    <name evidence="4" type="ORF">LCGC14_0169460</name>
</gene>
<proteinExistence type="inferred from homology"/>
<keyword evidence="2" id="KW-0560">Oxidoreductase</keyword>
<dbReference type="AlphaFoldDB" id="A0A0F9XVL3"/>
<evidence type="ECO:0000256" key="2">
    <source>
        <dbReference type="ARBA" id="ARBA00023002"/>
    </source>
</evidence>
<reference evidence="4" key="1">
    <citation type="journal article" date="2015" name="Nature">
        <title>Complex archaea that bridge the gap between prokaryotes and eukaryotes.</title>
        <authorList>
            <person name="Spang A."/>
            <person name="Saw J.H."/>
            <person name="Jorgensen S.L."/>
            <person name="Zaremba-Niedzwiedzka K."/>
            <person name="Martijn J."/>
            <person name="Lind A.E."/>
            <person name="van Eijk R."/>
            <person name="Schleper C."/>
            <person name="Guy L."/>
            <person name="Ettema T.J."/>
        </authorList>
    </citation>
    <scope>NUCLEOTIDE SEQUENCE</scope>
</reference>
<dbReference type="PANTHER" id="PTHR11835">
    <property type="entry name" value="DECARBOXYLATING DEHYDROGENASES-ISOCITRATE, ISOPROPYLMALATE, TARTRATE"/>
    <property type="match status" value="1"/>
</dbReference>
<name>A0A0F9XVL3_9ZZZZ</name>
<dbReference type="EMBL" id="LAZR01000065">
    <property type="protein sequence ID" value="KKN96353.1"/>
    <property type="molecule type" value="Genomic_DNA"/>
</dbReference>
<dbReference type="SUPFAM" id="SSF53659">
    <property type="entry name" value="Isocitrate/Isopropylmalate dehydrogenase-like"/>
    <property type="match status" value="1"/>
</dbReference>
<dbReference type="SMART" id="SM01329">
    <property type="entry name" value="Iso_dh"/>
    <property type="match status" value="1"/>
</dbReference>
<accession>A0A0F9XVL3</accession>
<evidence type="ECO:0000259" key="3">
    <source>
        <dbReference type="SMART" id="SM01329"/>
    </source>
</evidence>
<dbReference type="PANTHER" id="PTHR11835:SF34">
    <property type="entry name" value="ISOCITRATE DEHYDROGENASE [NAD] SUBUNIT ALPHA, MITOCHONDRIAL"/>
    <property type="match status" value="1"/>
</dbReference>
<dbReference type="GO" id="GO:0006102">
    <property type="term" value="P:isocitrate metabolic process"/>
    <property type="evidence" value="ECO:0007669"/>
    <property type="project" value="TreeGrafter"/>
</dbReference>
<sequence length="369" mass="39663">MTPASSRKDPLRIGILEGDDIGHEIVPAAVEIARAAADTAGLAIEWTEVPIGRRALDTLGHTMPEGTLETLGALDGWILGPIGHRDYPKVAEAINPHPILRKHFDLFANVRPTRSFPGIGCLHDDIDLVIVRENNEGFQPDRNVVMGSGEFRPTHDVTISVRVITSEGSRKVARAAFEIARSRLKRLTLVHKNTVFKLGCGMFVDSCYEVAADFPDVTVDEVIVDTMAMRLIRDPQSFDVVVTTNMFGDILTDEAAGLVGGLGMAPGLCIGRGAIAMAQATHGSAPDIAGKGIANPFAMIESTRMLFDWLGRRRAIPAAVDAAVLMKRGIDHALSRAETRTADIRGTGTQRAMIEAVIAGVREKGALAH</sequence>
<feature type="domain" description="Isopropylmalate dehydrogenase-like" evidence="3">
    <location>
        <begin position="12"/>
        <end position="357"/>
    </location>
</feature>
<dbReference type="GO" id="GO:0000287">
    <property type="term" value="F:magnesium ion binding"/>
    <property type="evidence" value="ECO:0007669"/>
    <property type="project" value="InterPro"/>
</dbReference>
<evidence type="ECO:0000313" key="4">
    <source>
        <dbReference type="EMBL" id="KKN96353.1"/>
    </source>
</evidence>
<dbReference type="Gene3D" id="3.40.718.10">
    <property type="entry name" value="Isopropylmalate Dehydrogenase"/>
    <property type="match status" value="1"/>
</dbReference>
<dbReference type="GO" id="GO:0051287">
    <property type="term" value="F:NAD binding"/>
    <property type="evidence" value="ECO:0007669"/>
    <property type="project" value="InterPro"/>
</dbReference>
<dbReference type="InterPro" id="IPR024084">
    <property type="entry name" value="IsoPropMal-DH-like_dom"/>
</dbReference>
<organism evidence="4">
    <name type="scientific">marine sediment metagenome</name>
    <dbReference type="NCBI Taxonomy" id="412755"/>
    <lineage>
        <taxon>unclassified sequences</taxon>
        <taxon>metagenomes</taxon>
        <taxon>ecological metagenomes</taxon>
    </lineage>
</organism>
<dbReference type="Pfam" id="PF00180">
    <property type="entry name" value="Iso_dh"/>
    <property type="match status" value="1"/>
</dbReference>
<protein>
    <recommendedName>
        <fullName evidence="3">Isopropylmalate dehydrogenase-like domain-containing protein</fullName>
    </recommendedName>
</protein>